<name>A0A5B7JUS1_PORTR</name>
<feature type="region of interest" description="Disordered" evidence="1">
    <location>
        <begin position="1"/>
        <end position="37"/>
    </location>
</feature>
<comment type="caution">
    <text evidence="2">The sequence shown here is derived from an EMBL/GenBank/DDBJ whole genome shotgun (WGS) entry which is preliminary data.</text>
</comment>
<keyword evidence="3" id="KW-1185">Reference proteome</keyword>
<evidence type="ECO:0000313" key="2">
    <source>
        <dbReference type="EMBL" id="MPC98295.1"/>
    </source>
</evidence>
<reference evidence="2 3" key="1">
    <citation type="submission" date="2019-05" db="EMBL/GenBank/DDBJ databases">
        <title>Another draft genome of Portunus trituberculatus and its Hox gene families provides insights of decapod evolution.</title>
        <authorList>
            <person name="Jeong J.-H."/>
            <person name="Song I."/>
            <person name="Kim S."/>
            <person name="Choi T."/>
            <person name="Kim D."/>
            <person name="Ryu S."/>
            <person name="Kim W."/>
        </authorList>
    </citation>
    <scope>NUCLEOTIDE SEQUENCE [LARGE SCALE GENOMIC DNA]</scope>
    <source>
        <tissue evidence="2">Muscle</tissue>
    </source>
</reference>
<protein>
    <submittedName>
        <fullName evidence="2">Uncharacterized protein</fullName>
    </submittedName>
</protein>
<dbReference type="EMBL" id="VSRR010113481">
    <property type="protein sequence ID" value="MPC98295.1"/>
    <property type="molecule type" value="Genomic_DNA"/>
</dbReference>
<sequence length="66" mass="7642">MAAQPHVMQVPASHEKTYSAAPFGRPPEQAPHRWPHISTRDTLARQVPYPTLRQANQQPFRRCHPY</sequence>
<accession>A0A5B7JUS1</accession>
<proteinExistence type="predicted"/>
<organism evidence="2 3">
    <name type="scientific">Portunus trituberculatus</name>
    <name type="common">Swimming crab</name>
    <name type="synonym">Neptunus trituberculatus</name>
    <dbReference type="NCBI Taxonomy" id="210409"/>
    <lineage>
        <taxon>Eukaryota</taxon>
        <taxon>Metazoa</taxon>
        <taxon>Ecdysozoa</taxon>
        <taxon>Arthropoda</taxon>
        <taxon>Crustacea</taxon>
        <taxon>Multicrustacea</taxon>
        <taxon>Malacostraca</taxon>
        <taxon>Eumalacostraca</taxon>
        <taxon>Eucarida</taxon>
        <taxon>Decapoda</taxon>
        <taxon>Pleocyemata</taxon>
        <taxon>Brachyura</taxon>
        <taxon>Eubrachyura</taxon>
        <taxon>Portunoidea</taxon>
        <taxon>Portunidae</taxon>
        <taxon>Portuninae</taxon>
        <taxon>Portunus</taxon>
    </lineage>
</organism>
<evidence type="ECO:0000313" key="3">
    <source>
        <dbReference type="Proteomes" id="UP000324222"/>
    </source>
</evidence>
<evidence type="ECO:0000256" key="1">
    <source>
        <dbReference type="SAM" id="MobiDB-lite"/>
    </source>
</evidence>
<dbReference type="AlphaFoldDB" id="A0A5B7JUS1"/>
<gene>
    <name evidence="2" type="ORF">E2C01_093658</name>
</gene>
<dbReference type="Proteomes" id="UP000324222">
    <property type="component" value="Unassembled WGS sequence"/>
</dbReference>